<keyword evidence="2 7" id="KW-0238">DNA-binding</keyword>
<evidence type="ECO:0000256" key="3">
    <source>
        <dbReference type="ARBA" id="ARBA00023163"/>
    </source>
</evidence>
<dbReference type="Pfam" id="PF00072">
    <property type="entry name" value="Response_reg"/>
    <property type="match status" value="1"/>
</dbReference>
<dbReference type="SUPFAM" id="SSF46689">
    <property type="entry name" value="Homeodomain-like"/>
    <property type="match status" value="2"/>
</dbReference>
<comment type="caution">
    <text evidence="7">The sequence shown here is derived from an EMBL/GenBank/DDBJ whole genome shotgun (WGS) entry which is preliminary data.</text>
</comment>
<evidence type="ECO:0000313" key="8">
    <source>
        <dbReference type="Proteomes" id="UP000245202"/>
    </source>
</evidence>
<dbReference type="Gene3D" id="1.10.10.60">
    <property type="entry name" value="Homeodomain-like"/>
    <property type="match status" value="2"/>
</dbReference>
<name>A0A2R5EZS7_9BACL</name>
<feature type="domain" description="Response regulatory" evidence="6">
    <location>
        <begin position="3"/>
        <end position="120"/>
    </location>
</feature>
<feature type="domain" description="HTH araC/xylS-type" evidence="5">
    <location>
        <begin position="444"/>
        <end position="542"/>
    </location>
</feature>
<protein>
    <submittedName>
        <fullName evidence="7">DNA-binding response regulator</fullName>
    </submittedName>
</protein>
<keyword evidence="3" id="KW-0804">Transcription</keyword>
<proteinExistence type="predicted"/>
<evidence type="ECO:0000313" key="7">
    <source>
        <dbReference type="EMBL" id="GBG11615.1"/>
    </source>
</evidence>
<dbReference type="InterPro" id="IPR020449">
    <property type="entry name" value="Tscrpt_reg_AraC-type_HTH"/>
</dbReference>
<accession>A0A2R5EZS7</accession>
<gene>
    <name evidence="7" type="ORF">PAT3040_06446</name>
</gene>
<dbReference type="GO" id="GO:0003700">
    <property type="term" value="F:DNA-binding transcription factor activity"/>
    <property type="evidence" value="ECO:0007669"/>
    <property type="project" value="InterPro"/>
</dbReference>
<dbReference type="PANTHER" id="PTHR43280:SF28">
    <property type="entry name" value="HTH-TYPE TRANSCRIPTIONAL ACTIVATOR RHAS"/>
    <property type="match status" value="1"/>
</dbReference>
<feature type="modified residue" description="4-aspartylphosphate" evidence="4">
    <location>
        <position position="55"/>
    </location>
</feature>
<evidence type="ECO:0000259" key="5">
    <source>
        <dbReference type="PROSITE" id="PS01124"/>
    </source>
</evidence>
<dbReference type="PRINTS" id="PR00032">
    <property type="entry name" value="HTHARAC"/>
</dbReference>
<dbReference type="InterPro" id="IPR011006">
    <property type="entry name" value="CheY-like_superfamily"/>
</dbReference>
<dbReference type="Proteomes" id="UP000245202">
    <property type="component" value="Unassembled WGS sequence"/>
</dbReference>
<dbReference type="Pfam" id="PF12833">
    <property type="entry name" value="HTH_18"/>
    <property type="match status" value="1"/>
</dbReference>
<organism evidence="7 8">
    <name type="scientific">Paenibacillus agaridevorans</name>
    <dbReference type="NCBI Taxonomy" id="171404"/>
    <lineage>
        <taxon>Bacteria</taxon>
        <taxon>Bacillati</taxon>
        <taxon>Bacillota</taxon>
        <taxon>Bacilli</taxon>
        <taxon>Bacillales</taxon>
        <taxon>Paenibacillaceae</taxon>
        <taxon>Paenibacillus</taxon>
    </lineage>
</organism>
<dbReference type="AlphaFoldDB" id="A0A2R5EZS7"/>
<evidence type="ECO:0000256" key="2">
    <source>
        <dbReference type="ARBA" id="ARBA00023125"/>
    </source>
</evidence>
<keyword evidence="1" id="KW-0805">Transcription regulation</keyword>
<dbReference type="SUPFAM" id="SSF52172">
    <property type="entry name" value="CheY-like"/>
    <property type="match status" value="1"/>
</dbReference>
<keyword evidence="4" id="KW-0597">Phosphoprotein</keyword>
<sequence>MIRLLIVDNERLIVESLLDLFRQSDKLEIEAFGVYSGQEALEMLERMKFDIVLSDIRMPGLDGLELQKEIVRQWPWCKIIFLSGYDEFQYIQQVMRNGGVEYLLKMEGPDAILRAVEKASAQLYAAGESKAFIQRAESQMRMARPLLINDYLLEVLQGDRQSLRGMPDKFAQWECPLDARQDVLLVMGRVDDWRDKLGVSDRELMLYAIQNIAEELWTASARCLTVRFERNKLLWLLQPSGENDISIESALRHMHRTMETVQISCRQTLKLSVSLAASASFLPWDQVAEQFSALTQLLGRGLGMGKELILLDDRRARMDKVEVQFHQVRSQLGKLPAMAAYLENGQKEHFMIEFDKLAALPAAANQDDTLKLEIYYSTATLFLSYMNRWELHKVIGRMIDLAKLVKYDAHSSWHEALSYLSQLAECLFEQKHNDHIYSEDDLVKHIRLYVEHNLAGDLSLTRIGEVVGYNPYYLTKLYRRITNEALTDFIASVRLAKARKLLEQGDVIVQDISKSIGFMTEHSFYRFFKKATGLTPQEYRERQSVSKKDNEK</sequence>
<dbReference type="PROSITE" id="PS50110">
    <property type="entry name" value="RESPONSE_REGULATORY"/>
    <property type="match status" value="1"/>
</dbReference>
<dbReference type="GO" id="GO:0000160">
    <property type="term" value="P:phosphorelay signal transduction system"/>
    <property type="evidence" value="ECO:0007669"/>
    <property type="project" value="InterPro"/>
</dbReference>
<evidence type="ECO:0000256" key="1">
    <source>
        <dbReference type="ARBA" id="ARBA00023015"/>
    </source>
</evidence>
<dbReference type="PANTHER" id="PTHR43280">
    <property type="entry name" value="ARAC-FAMILY TRANSCRIPTIONAL REGULATOR"/>
    <property type="match status" value="1"/>
</dbReference>
<keyword evidence="8" id="KW-1185">Reference proteome</keyword>
<evidence type="ECO:0000256" key="4">
    <source>
        <dbReference type="PROSITE-ProRule" id="PRU00169"/>
    </source>
</evidence>
<dbReference type="GO" id="GO:0043565">
    <property type="term" value="F:sequence-specific DNA binding"/>
    <property type="evidence" value="ECO:0007669"/>
    <property type="project" value="InterPro"/>
</dbReference>
<dbReference type="InterPro" id="IPR001789">
    <property type="entry name" value="Sig_transdc_resp-reg_receiver"/>
</dbReference>
<dbReference type="CDD" id="cd17536">
    <property type="entry name" value="REC_YesN-like"/>
    <property type="match status" value="1"/>
</dbReference>
<dbReference type="Gene3D" id="3.40.50.2300">
    <property type="match status" value="1"/>
</dbReference>
<dbReference type="EMBL" id="BDQX01000423">
    <property type="protein sequence ID" value="GBG11615.1"/>
    <property type="molecule type" value="Genomic_DNA"/>
</dbReference>
<dbReference type="SMART" id="SM00448">
    <property type="entry name" value="REC"/>
    <property type="match status" value="1"/>
</dbReference>
<dbReference type="RefSeq" id="WP_108995878.1">
    <property type="nucleotide sequence ID" value="NZ_BDQX01000423.1"/>
</dbReference>
<dbReference type="PROSITE" id="PS01124">
    <property type="entry name" value="HTH_ARAC_FAMILY_2"/>
    <property type="match status" value="1"/>
</dbReference>
<reference evidence="7 8" key="1">
    <citation type="submission" date="2017-08" db="EMBL/GenBank/DDBJ databases">
        <title>Substantial Increase in Enzyme Production by Combined Drug-Resistance Mutations in Paenibacillus agaridevorans.</title>
        <authorList>
            <person name="Tanaka Y."/>
            <person name="Funane K."/>
            <person name="Hosaka T."/>
            <person name="Shiwa Y."/>
            <person name="Fujita N."/>
            <person name="Miyazaki T."/>
            <person name="Yoshikawa H."/>
            <person name="Murakami K."/>
            <person name="Kasahara K."/>
            <person name="Inaoka T."/>
            <person name="Hiraga Y."/>
            <person name="Ochi K."/>
        </authorList>
    </citation>
    <scope>NUCLEOTIDE SEQUENCE [LARGE SCALE GENOMIC DNA]</scope>
    <source>
        <strain evidence="7 8">T-3040</strain>
    </source>
</reference>
<dbReference type="SMART" id="SM00342">
    <property type="entry name" value="HTH_ARAC"/>
    <property type="match status" value="1"/>
</dbReference>
<evidence type="ECO:0000259" key="6">
    <source>
        <dbReference type="PROSITE" id="PS50110"/>
    </source>
</evidence>
<dbReference type="InterPro" id="IPR018060">
    <property type="entry name" value="HTH_AraC"/>
</dbReference>
<dbReference type="InterPro" id="IPR009057">
    <property type="entry name" value="Homeodomain-like_sf"/>
</dbReference>